<dbReference type="EMBL" id="JASGXD010000003">
    <property type="protein sequence ID" value="KAK6006698.1"/>
    <property type="molecule type" value="Genomic_DNA"/>
</dbReference>
<name>A0ABR0TQH3_AURPU</name>
<evidence type="ECO:0000313" key="5">
    <source>
        <dbReference type="Proteomes" id="UP001341245"/>
    </source>
</evidence>
<comment type="caution">
    <text evidence="4">The sequence shown here is derived from an EMBL/GenBank/DDBJ whole genome shotgun (WGS) entry which is preliminary data.</text>
</comment>
<dbReference type="Pfam" id="PF11817">
    <property type="entry name" value="Foie-gras_1"/>
    <property type="match status" value="1"/>
</dbReference>
<organism evidence="4 5">
    <name type="scientific">Aureobasidium pullulans</name>
    <name type="common">Black yeast</name>
    <name type="synonym">Pullularia pullulans</name>
    <dbReference type="NCBI Taxonomy" id="5580"/>
    <lineage>
        <taxon>Eukaryota</taxon>
        <taxon>Fungi</taxon>
        <taxon>Dikarya</taxon>
        <taxon>Ascomycota</taxon>
        <taxon>Pezizomycotina</taxon>
        <taxon>Dothideomycetes</taxon>
        <taxon>Dothideomycetidae</taxon>
        <taxon>Dothideales</taxon>
        <taxon>Saccotheciaceae</taxon>
        <taxon>Aureobasidium</taxon>
    </lineage>
</organism>
<dbReference type="InterPro" id="IPR012880">
    <property type="entry name" value="Gryzun"/>
</dbReference>
<protein>
    <recommendedName>
        <fullName evidence="6">Trafficking protein particle complex subunit 11 domain-containing protein</fullName>
    </recommendedName>
</protein>
<feature type="region of interest" description="Disordered" evidence="1">
    <location>
        <begin position="102"/>
        <end position="137"/>
    </location>
</feature>
<dbReference type="InterPro" id="IPR021773">
    <property type="entry name" value="TPC11"/>
</dbReference>
<accession>A0ABR0TQH3</accession>
<evidence type="ECO:0008006" key="6">
    <source>
        <dbReference type="Google" id="ProtNLM"/>
    </source>
</evidence>
<keyword evidence="5" id="KW-1185">Reference proteome</keyword>
<feature type="compositionally biased region" description="Pro residues" evidence="1">
    <location>
        <begin position="104"/>
        <end position="120"/>
    </location>
</feature>
<dbReference type="Pfam" id="PF07919">
    <property type="entry name" value="Gryzun"/>
    <property type="match status" value="1"/>
</dbReference>
<evidence type="ECO:0000259" key="2">
    <source>
        <dbReference type="Pfam" id="PF07919"/>
    </source>
</evidence>
<feature type="domain" description="Gryzun putative trafficking through Golgi" evidence="2">
    <location>
        <begin position="659"/>
        <end position="1240"/>
    </location>
</feature>
<dbReference type="Proteomes" id="UP001341245">
    <property type="component" value="Unassembled WGS sequence"/>
</dbReference>
<evidence type="ECO:0000313" key="4">
    <source>
        <dbReference type="EMBL" id="KAK6006698.1"/>
    </source>
</evidence>
<reference evidence="4 5" key="1">
    <citation type="submission" date="2023-11" db="EMBL/GenBank/DDBJ databases">
        <title>Draft genome sequence and annotation of the polyextremotolerant black yeast-like fungus Aureobasidium pullulans NRRL 62042.</title>
        <authorList>
            <person name="Dielentheis-Frenken M.R.E."/>
            <person name="Wibberg D."/>
            <person name="Blank L.M."/>
            <person name="Tiso T."/>
        </authorList>
    </citation>
    <scope>NUCLEOTIDE SEQUENCE [LARGE SCALE GENOMIC DNA]</scope>
    <source>
        <strain evidence="4 5">NRRL 62042</strain>
    </source>
</reference>
<dbReference type="PANTHER" id="PTHR14374">
    <property type="entry name" value="FOIE GRAS"/>
    <property type="match status" value="1"/>
</dbReference>
<proteinExistence type="predicted"/>
<gene>
    <name evidence="4" type="ORF">QM012_005706</name>
</gene>
<evidence type="ECO:0000256" key="1">
    <source>
        <dbReference type="SAM" id="MobiDB-lite"/>
    </source>
</evidence>
<feature type="compositionally biased region" description="Low complexity" evidence="1">
    <location>
        <begin position="121"/>
        <end position="137"/>
    </location>
</feature>
<feature type="domain" description="Trafficking protein particle complex subunit 11" evidence="3">
    <location>
        <begin position="351"/>
        <end position="630"/>
    </location>
</feature>
<sequence length="1242" mass="138924">MEAYPEDYVAHNLPFIALAGLPTSDSSTDASTPPTSNLLQGGGLKIADNAAPLSGPHADSILDEFLRAHGASLSWSDQALTEWSGLIGFKLSSVGRSFVFPPRKAAPPPINPSQSPPGSPNPSSSTSHDLHSPLSPLSPSSPVFPDGLMTPLWLAKHQSRIPAVYLSFQTLGSDPNSDAALKNHINDTRNSIAKSGFKTRYAVVLISDDAAISPLDLEERLANIRRATSLDPKLSCFHFDVSDSQTDLPNFVSSVLRALQPVCIDYYRDLTKHSRRKRGRAAPPPITAAASRGTSQVLTTNGWNVRYDFKLAVFAEFRQEMDVAQRHYESALEELFGPEGSLEHTPSWSARWQEARLLCDIIAFRVLRCQIWRGMTSGTAESWFNYKERMRDLIDRRGKGTDNSYSWEAWEARWAKMMAQLIEMADLPVFKSVDLSDPEEQSSPLTIYAPAEKLYSTMERMMPFHLLHHPGYWWRLACKHLVARKRKAEAIPQEDRTLPSETTAAQLASRTRTYDTYMVPQPHEEAPLSGHSTYDYLLDLQSQTERVESIMSNRGQVRAVHQVKIDLAREFFQAERFDEVLQTLQPVWENMIWRREKWFDLAVEVLELIYDSAEKTGNIKLRAESAWELTYKPLKSQKTIDVAQCLSSTGSNDERIHILLDTQSRVCPVTITFSFLSGAGFVGDTAACQVAVVYNAPSNKSDLTLTELRVHFNTNIKSLVINHSDNVSQSLSTELKVEDEHDPAHPMAKGLLTNANLTLKPGQLRVFNLTIPLRDPDSFGATGASLVLKASGATLEHVLSRPTDISSPNWWLQSEGKLLRKQIPRSEPNAIQVLPKPPKVQLRITNLREQYFTGEKVALEIQILNEEAEEVDAYVRAEGQDNAEVDLQLNWRDNNNGTNETDSTSLQIGRILANESKSHILALKAPLELTEYTLKLEVNYRLASDPETPVTKTLESVIPFVSPFEANYDFGPRLHTGAYPDYFSLPDISEDDNEQSKPARGISQRWCLTSRVVSFSTEPLLVEATRLVVNRVTSNAVCDIEDSSEPQKISRTMALKEMMDVPHILAVRKLTLEDRRPAALELSLAVTWRRQDASDDDTTTTMLAVPSMTIPSAEPRVLCTASIPSNTEDEAITVSYTLENPSMHFLTFNLTMEANDLFAFSGSKHRAVSLTPMSRLQLDYRLFVYAVEEDALTERHGQKGHWVWPALRVVDAYFQKTLRVLDAGDGVQSDDRGGVGIWIPVQ</sequence>
<dbReference type="PANTHER" id="PTHR14374:SF0">
    <property type="entry name" value="TRAFFICKING PROTEIN PARTICLE COMPLEX SUBUNIT 11"/>
    <property type="match status" value="1"/>
</dbReference>
<evidence type="ECO:0000259" key="3">
    <source>
        <dbReference type="Pfam" id="PF11817"/>
    </source>
</evidence>